<proteinExistence type="predicted"/>
<reference evidence="2 3" key="1">
    <citation type="journal article" date="2024" name="Science">
        <title>Giant polyketide synthase enzymes in the biosynthesis of giant marine polyether toxins.</title>
        <authorList>
            <person name="Fallon T.R."/>
            <person name="Shende V.V."/>
            <person name="Wierzbicki I.H."/>
            <person name="Pendleton A.L."/>
            <person name="Watervoot N.F."/>
            <person name="Auber R.P."/>
            <person name="Gonzalez D.J."/>
            <person name="Wisecaver J.H."/>
            <person name="Moore B.S."/>
        </authorList>
    </citation>
    <scope>NUCLEOTIDE SEQUENCE [LARGE SCALE GENOMIC DNA]</scope>
    <source>
        <strain evidence="2 3">12B1</strain>
    </source>
</reference>
<organism evidence="2 3">
    <name type="scientific">Prymnesium parvum</name>
    <name type="common">Toxic golden alga</name>
    <dbReference type="NCBI Taxonomy" id="97485"/>
    <lineage>
        <taxon>Eukaryota</taxon>
        <taxon>Haptista</taxon>
        <taxon>Haptophyta</taxon>
        <taxon>Prymnesiophyceae</taxon>
        <taxon>Prymnesiales</taxon>
        <taxon>Prymnesiaceae</taxon>
        <taxon>Prymnesium</taxon>
    </lineage>
</organism>
<gene>
    <name evidence="2" type="ORF">AB1Y20_009083</name>
</gene>
<feature type="region of interest" description="Disordered" evidence="1">
    <location>
        <begin position="256"/>
        <end position="275"/>
    </location>
</feature>
<accession>A0AB34K3C1</accession>
<dbReference type="EMBL" id="JBGBPQ010000002">
    <property type="protein sequence ID" value="KAL1527697.1"/>
    <property type="molecule type" value="Genomic_DNA"/>
</dbReference>
<dbReference type="AlphaFoldDB" id="A0AB34K3C1"/>
<evidence type="ECO:0000256" key="1">
    <source>
        <dbReference type="SAM" id="MobiDB-lite"/>
    </source>
</evidence>
<protein>
    <submittedName>
        <fullName evidence="2">Uncharacterized protein</fullName>
    </submittedName>
</protein>
<keyword evidence="3" id="KW-1185">Reference proteome</keyword>
<feature type="region of interest" description="Disordered" evidence="1">
    <location>
        <begin position="79"/>
        <end position="101"/>
    </location>
</feature>
<name>A0AB34K3C1_PRYPA</name>
<evidence type="ECO:0000313" key="3">
    <source>
        <dbReference type="Proteomes" id="UP001515480"/>
    </source>
</evidence>
<evidence type="ECO:0000313" key="2">
    <source>
        <dbReference type="EMBL" id="KAL1527697.1"/>
    </source>
</evidence>
<comment type="caution">
    <text evidence="2">The sequence shown here is derived from an EMBL/GenBank/DDBJ whole genome shotgun (WGS) entry which is preliminary data.</text>
</comment>
<dbReference type="Proteomes" id="UP001515480">
    <property type="component" value="Unassembled WGS sequence"/>
</dbReference>
<sequence>MARLEALEALAGGGAEGSGVAEIRSAEKVELRMLRNSLRAALETERGYERYKAVIEQTVHQRSSALVESMHDERRAGLKLHDPNRGYSSVKMKSPRTSGRTATRYLRRTRQSENVSPFPAAEAFRIEQMPNTAAAATYTCEAESAAAIGPLVDKVDLVFVAHSSDRLAKDNELLRNEIEEELHALRAIDIEVHALQVIREEKRAAALQDLERAHHHHASLKRAEKRIVTDAEECSREIAALEADLNEIRREVQALRSRGQGDGAHLTGNRGYAAN</sequence>